<protein>
    <submittedName>
        <fullName evidence="8">Ferric reductase</fullName>
    </submittedName>
</protein>
<evidence type="ECO:0000256" key="2">
    <source>
        <dbReference type="ARBA" id="ARBA00022692"/>
    </source>
</evidence>
<feature type="transmembrane region" description="Helical" evidence="6">
    <location>
        <begin position="285"/>
        <end position="304"/>
    </location>
</feature>
<evidence type="ECO:0000256" key="3">
    <source>
        <dbReference type="ARBA" id="ARBA00022989"/>
    </source>
</evidence>
<reference evidence="8" key="1">
    <citation type="journal article" date="2007" name="Plant Physiol. Biochem.">
        <title>Ethylene involvement in the regulation of the H(+)-ATPase CsHA1 gene and of the new isolated ferric reductase CsFRO1 and iron transporter CsIRT1 genes in cucumber plants.</title>
        <authorList>
            <person name="Waters B.M."/>
            <person name="Lucena C."/>
            <person name="Romera F.J."/>
            <person name="Jester G.G."/>
            <person name="Wynn A.N."/>
            <person name="Rojas C.L."/>
            <person name="Alcantara E."/>
            <person name="Perez-Vicente R."/>
        </authorList>
    </citation>
    <scope>NUCLEOTIDE SEQUENCE</scope>
</reference>
<feature type="transmembrane region" description="Helical" evidence="6">
    <location>
        <begin position="9"/>
        <end position="29"/>
    </location>
</feature>
<dbReference type="SUPFAM" id="SSF52343">
    <property type="entry name" value="Ferredoxin reductase-like, C-terminal NADP-linked domain"/>
    <property type="match status" value="1"/>
</dbReference>
<dbReference type="InterPro" id="IPR017927">
    <property type="entry name" value="FAD-bd_FR_type"/>
</dbReference>
<dbReference type="PANTHER" id="PTHR11972:SF41">
    <property type="entry name" value="FERRIC REDUCTION OXIDASE 2"/>
    <property type="match status" value="1"/>
</dbReference>
<comment type="subcellular location">
    <subcellularLocation>
        <location evidence="1">Membrane</location>
        <topology evidence="1">Multi-pass membrane protein</topology>
    </subcellularLocation>
</comment>
<dbReference type="InterPro" id="IPR039261">
    <property type="entry name" value="FNR_nucleotide-bd"/>
</dbReference>
<keyword evidence="4" id="KW-0560">Oxidoreductase</keyword>
<feature type="transmembrane region" description="Helical" evidence="6">
    <location>
        <begin position="59"/>
        <end position="79"/>
    </location>
</feature>
<proteinExistence type="evidence at transcript level"/>
<keyword evidence="3 6" id="KW-1133">Transmembrane helix</keyword>
<dbReference type="InterPro" id="IPR050369">
    <property type="entry name" value="RBOH/FRE"/>
</dbReference>
<evidence type="ECO:0000259" key="7">
    <source>
        <dbReference type="PROSITE" id="PS51384"/>
    </source>
</evidence>
<dbReference type="EMBL" id="AY590765">
    <property type="protein sequence ID" value="AAT01415.1"/>
    <property type="molecule type" value="mRNA"/>
</dbReference>
<dbReference type="InterPro" id="IPR013112">
    <property type="entry name" value="FAD-bd_8"/>
</dbReference>
<dbReference type="Pfam" id="PF01794">
    <property type="entry name" value="Ferric_reduct"/>
    <property type="match status" value="1"/>
</dbReference>
<dbReference type="PROSITE" id="PS51384">
    <property type="entry name" value="FAD_FR"/>
    <property type="match status" value="1"/>
</dbReference>
<accession>Q6PND7</accession>
<dbReference type="InterPro" id="IPR013130">
    <property type="entry name" value="Fe3_Rdtase_TM_dom"/>
</dbReference>
<dbReference type="CDD" id="cd06186">
    <property type="entry name" value="NOX_Duox_like_FAD_NADP"/>
    <property type="match status" value="1"/>
</dbReference>
<feature type="transmembrane region" description="Helical" evidence="6">
    <location>
        <begin position="570"/>
        <end position="590"/>
    </location>
</feature>
<dbReference type="RefSeq" id="NP_001292636.1">
    <property type="nucleotide sequence ID" value="NM_001305707.1"/>
</dbReference>
<dbReference type="Pfam" id="PF08022">
    <property type="entry name" value="FAD_binding_8"/>
    <property type="match status" value="1"/>
</dbReference>
<dbReference type="GO" id="GO:0016491">
    <property type="term" value="F:oxidoreductase activity"/>
    <property type="evidence" value="ECO:0007669"/>
    <property type="project" value="UniProtKB-KW"/>
</dbReference>
<feature type="domain" description="FAD-binding FR-type" evidence="7">
    <location>
        <begin position="308"/>
        <end position="416"/>
    </location>
</feature>
<feature type="transmembrane region" description="Helical" evidence="6">
    <location>
        <begin position="112"/>
        <end position="135"/>
    </location>
</feature>
<organism evidence="8">
    <name type="scientific">Cucumis sativus</name>
    <name type="common">Cucumber</name>
    <dbReference type="NCBI Taxonomy" id="3659"/>
    <lineage>
        <taxon>Eukaryota</taxon>
        <taxon>Viridiplantae</taxon>
        <taxon>Streptophyta</taxon>
        <taxon>Embryophyta</taxon>
        <taxon>Tracheophyta</taxon>
        <taxon>Spermatophyta</taxon>
        <taxon>Magnoliopsida</taxon>
        <taxon>eudicotyledons</taxon>
        <taxon>Gunneridae</taxon>
        <taxon>Pentapetalae</taxon>
        <taxon>rosids</taxon>
        <taxon>fabids</taxon>
        <taxon>Cucurbitales</taxon>
        <taxon>Cucurbitaceae</taxon>
        <taxon>Benincaseae</taxon>
        <taxon>Cucumis</taxon>
    </lineage>
</organism>
<dbReference type="SFLD" id="SFLDS00052">
    <property type="entry name" value="Ferric_Reductase_Domain"/>
    <property type="match status" value="1"/>
</dbReference>
<name>Q6PND7_CUCSA</name>
<evidence type="ECO:0000313" key="8">
    <source>
        <dbReference type="EMBL" id="AAT01415.1"/>
    </source>
</evidence>
<feature type="transmembrane region" description="Helical" evidence="6">
    <location>
        <begin position="155"/>
        <end position="175"/>
    </location>
</feature>
<evidence type="ECO:0000256" key="6">
    <source>
        <dbReference type="SAM" id="Phobius"/>
    </source>
</evidence>
<keyword evidence="5 6" id="KW-0472">Membrane</keyword>
<dbReference type="GeneID" id="101204544"/>
<evidence type="ECO:0000256" key="4">
    <source>
        <dbReference type="ARBA" id="ARBA00023002"/>
    </source>
</evidence>
<dbReference type="AlphaFoldDB" id="Q6PND7"/>
<evidence type="ECO:0000256" key="1">
    <source>
        <dbReference type="ARBA" id="ARBA00004141"/>
    </source>
</evidence>
<keyword evidence="2 6" id="KW-0812">Transmembrane</keyword>
<dbReference type="GO" id="GO:0016020">
    <property type="term" value="C:membrane"/>
    <property type="evidence" value="ECO:0007669"/>
    <property type="project" value="UniProtKB-SubCell"/>
</dbReference>
<sequence length="694" mass="78826">MDRERVLSLAIRVLVLILFLGWIFLWVMMPTNTYRKKWLPKVREKSYKSTYFGSEGTSLLMYTFPILFIAILGCVYNHLEKKRSDPNVKTRKGTKHHGLAMWKQPAIVKGPLGIVSWTELTLLTMFIILLVWSFATYLHNSFITEKMWEIRLGSAGFWLGIVGNICLVFLFFPVARGSSLLPLLGLTSEGCIKYHIWLGHMTMAFFSAHGICFLIYWAATNNISQMIKWAKTDISNIAGELALVFGLIMWATTIPRIRRKFFELFLYTHYLYILFIVFFIFHVGISYACVMLPGFYLFVIDRYLRFLQSRRRVRLLSARLLPCQTLELNFSKHPGLKYNPTSTMFINIPSISKLQWHPFTITSHSDLEPEKLSVVIKCEGTWSSKLYKTLSSSSSSAINDHFQVSLEGPYGPVSTSFLQFDTLLMISGGSGITPFISIIKHIIHNSSYSHHNKTPKLLLISAFKTTADLTFLHLLQTPTTPHNLQIEAYVTREKSPQNENPQIRSVTFKSHIEESAAAGILGRNGWMWLAGVICSSFGIFLIFIGVLNRYYIYPIDGNTNDVFALGLKSFLHMLGLCFGVFTAATAAVLWNKRETAKEERQIQNVEGATPNGSPCAIGCEKEIELESDPFQVLNQSVNVHYGERPNLPRMIEECKGENIGVMASGPKKLRQEVAAICGSALPKNLHYHSIRFTW</sequence>
<dbReference type="SFLD" id="SFLDG01168">
    <property type="entry name" value="Ferric_reductase_subgroup_(FRE"/>
    <property type="match status" value="1"/>
</dbReference>
<dbReference type="InterPro" id="IPR013121">
    <property type="entry name" value="Fe_red_NAD-bd_6"/>
</dbReference>
<feature type="transmembrane region" description="Helical" evidence="6">
    <location>
        <begin position="237"/>
        <end position="254"/>
    </location>
</feature>
<dbReference type="PANTHER" id="PTHR11972">
    <property type="entry name" value="NADPH OXIDASE"/>
    <property type="match status" value="1"/>
</dbReference>
<evidence type="ECO:0000256" key="5">
    <source>
        <dbReference type="ARBA" id="ARBA00023136"/>
    </source>
</evidence>
<feature type="transmembrane region" description="Helical" evidence="6">
    <location>
        <begin position="196"/>
        <end position="217"/>
    </location>
</feature>
<dbReference type="Pfam" id="PF08030">
    <property type="entry name" value="NAD_binding_6"/>
    <property type="match status" value="1"/>
</dbReference>
<dbReference type="Gene3D" id="3.40.50.80">
    <property type="entry name" value="Nucleotide-binding domain of ferredoxin-NADP reductase (FNR) module"/>
    <property type="match status" value="1"/>
</dbReference>
<feature type="transmembrane region" description="Helical" evidence="6">
    <location>
        <begin position="526"/>
        <end position="550"/>
    </location>
</feature>